<dbReference type="PROSITE" id="PS50287">
    <property type="entry name" value="SRCR_2"/>
    <property type="match status" value="2"/>
</dbReference>
<proteinExistence type="predicted"/>
<feature type="disulfide bond" evidence="9">
    <location>
        <begin position="77"/>
        <end position="141"/>
    </location>
</feature>
<feature type="disulfide bond" evidence="9">
    <location>
        <begin position="13"/>
        <end position="23"/>
    </location>
</feature>
<evidence type="ECO:0000256" key="2">
    <source>
        <dbReference type="ARBA" id="ARBA00022737"/>
    </source>
</evidence>
<reference evidence="11 12" key="1">
    <citation type="submission" date="2019-09" db="EMBL/GenBank/DDBJ databases">
        <title>Bird 10,000 Genomes (B10K) Project - Family phase.</title>
        <authorList>
            <person name="Zhang G."/>
        </authorList>
    </citation>
    <scope>NUCLEOTIDE SEQUENCE [LARGE SCALE GENOMIC DNA]</scope>
    <source>
        <strain evidence="11">B10K-DU-012-80</strain>
    </source>
</reference>
<feature type="domain" description="SRCR" evidence="10">
    <location>
        <begin position="52"/>
        <end position="152"/>
    </location>
</feature>
<dbReference type="Gene3D" id="3.10.250.10">
    <property type="entry name" value="SRCR-like domain"/>
    <property type="match status" value="2"/>
</dbReference>
<evidence type="ECO:0000313" key="12">
    <source>
        <dbReference type="Proteomes" id="UP000551127"/>
    </source>
</evidence>
<dbReference type="PRINTS" id="PR00258">
    <property type="entry name" value="SPERACTRCPTR"/>
</dbReference>
<evidence type="ECO:0000256" key="4">
    <source>
        <dbReference type="ARBA" id="ARBA00023170"/>
    </source>
</evidence>
<gene>
    <name evidence="11" type="primary">Dmbt1_8</name>
    <name evidence="11" type="ORF">BUCABY_R04320</name>
</gene>
<accession>A0A7K4YG38</accession>
<dbReference type="Pfam" id="PF00530">
    <property type="entry name" value="SRCR"/>
    <property type="match status" value="2"/>
</dbReference>
<feature type="disulfide bond" evidence="9">
    <location>
        <begin position="90"/>
        <end position="151"/>
    </location>
</feature>
<dbReference type="OrthoDB" id="536948at2759"/>
<organism evidence="11 12">
    <name type="scientific">Bucorvus abyssinicus</name>
    <name type="common">Northern ground-hornbill</name>
    <name type="synonym">Abyssinian ground-hornbill</name>
    <dbReference type="NCBI Taxonomy" id="153643"/>
    <lineage>
        <taxon>Eukaryota</taxon>
        <taxon>Metazoa</taxon>
        <taxon>Chordata</taxon>
        <taxon>Craniata</taxon>
        <taxon>Vertebrata</taxon>
        <taxon>Euteleostomi</taxon>
        <taxon>Archelosauria</taxon>
        <taxon>Archosauria</taxon>
        <taxon>Dinosauria</taxon>
        <taxon>Saurischia</taxon>
        <taxon>Theropoda</taxon>
        <taxon>Coelurosauria</taxon>
        <taxon>Aves</taxon>
        <taxon>Neognathae</taxon>
        <taxon>Neoaves</taxon>
        <taxon>Telluraves</taxon>
        <taxon>Coraciimorphae</taxon>
        <taxon>Bucerotiformes</taxon>
        <taxon>Bucorvidae</taxon>
        <taxon>Bucorvus</taxon>
    </lineage>
</organism>
<comment type="caution">
    <text evidence="9">Lacks conserved residue(s) required for the propagation of feature annotation.</text>
</comment>
<comment type="caution">
    <text evidence="11">The sequence shown here is derived from an EMBL/GenBank/DDBJ whole genome shotgun (WGS) entry which is preliminary data.</text>
</comment>
<dbReference type="SUPFAM" id="SSF56487">
    <property type="entry name" value="SRCR-like"/>
    <property type="match status" value="2"/>
</dbReference>
<dbReference type="InterPro" id="IPR036772">
    <property type="entry name" value="SRCR-like_dom_sf"/>
</dbReference>
<feature type="non-terminal residue" evidence="11">
    <location>
        <position position="155"/>
    </location>
</feature>
<dbReference type="AlphaFoldDB" id="A0A7K4YG38"/>
<keyword evidence="3 9" id="KW-1015">Disulfide bond</keyword>
<evidence type="ECO:0000259" key="10">
    <source>
        <dbReference type="PROSITE" id="PS50287"/>
    </source>
</evidence>
<evidence type="ECO:0000256" key="7">
    <source>
        <dbReference type="ARBA" id="ARBA00064153"/>
    </source>
</evidence>
<evidence type="ECO:0000313" key="11">
    <source>
        <dbReference type="EMBL" id="NWR57909.1"/>
    </source>
</evidence>
<comment type="subunit">
    <text evidence="7">Interacts with LGALS1 and laminin.</text>
</comment>
<dbReference type="PANTHER" id="PTHR19331:SF487">
    <property type="entry name" value="SOLUBLE SCAVENGER RECEPTOR CYSTEINE-RICH DOMAIN-CONTAINING PROTEIN SSC5D"/>
    <property type="match status" value="1"/>
</dbReference>
<keyword evidence="2" id="KW-0677">Repeat</keyword>
<sequence length="155" mass="16399">QGHGPIWLHEVNCTGAEGGITECSLKPWGVHNCSHGEDAGVVCSGKPNPTEVRLVNGPNRCAGRVEVLHEQQWGSVCSKGWDMKDAAVVCRQLGCGSPISAPGSARFGRGHDPIWLETVSCQGTEANLSECRVQEWGSLSCHHGQDASVVCSGEP</sequence>
<evidence type="ECO:0000256" key="3">
    <source>
        <dbReference type="ARBA" id="ARBA00023157"/>
    </source>
</evidence>
<dbReference type="EMBL" id="VYZL01001635">
    <property type="protein sequence ID" value="NWR57909.1"/>
    <property type="molecule type" value="Genomic_DNA"/>
</dbReference>
<dbReference type="PROSITE" id="PS00420">
    <property type="entry name" value="SRCR_1"/>
    <property type="match status" value="1"/>
</dbReference>
<comment type="function">
    <text evidence="6">Binds to extracellular matrix proteins. Binds to pathogen-associated molecular patterns (PAMPs) present on the cell walls of Gram-positive and Gram-negative bacteria and fungi, behaving as a pattern recognition receptor (PRR). Induces bacterial and fungal aggregation and subsequent inhibition of PAMP-induced cytokine release. Does not possess intrinsic bactericidal activity. May play a role in the innate defense and homeostasis of certain epithelial surfaces.</text>
</comment>
<keyword evidence="4" id="KW-0675">Receptor</keyword>
<evidence type="ECO:0000256" key="5">
    <source>
        <dbReference type="ARBA" id="ARBA00023180"/>
    </source>
</evidence>
<keyword evidence="5" id="KW-0325">Glycoprotein</keyword>
<protein>
    <recommendedName>
        <fullName evidence="8">Soluble scavenger receptor cysteine-rich domain-containing protein SSC5D</fullName>
    </recommendedName>
</protein>
<dbReference type="Proteomes" id="UP000551127">
    <property type="component" value="Unassembled WGS sequence"/>
</dbReference>
<dbReference type="InterPro" id="IPR001190">
    <property type="entry name" value="SRCR"/>
</dbReference>
<evidence type="ECO:0000256" key="1">
    <source>
        <dbReference type="ARBA" id="ARBA00022729"/>
    </source>
</evidence>
<feature type="disulfide bond" evidence="9">
    <location>
        <begin position="121"/>
        <end position="131"/>
    </location>
</feature>
<keyword evidence="12" id="KW-1185">Reference proteome</keyword>
<feature type="domain" description="SRCR" evidence="10">
    <location>
        <begin position="1"/>
        <end position="44"/>
    </location>
</feature>
<feature type="non-terminal residue" evidence="11">
    <location>
        <position position="1"/>
    </location>
</feature>
<keyword evidence="1" id="KW-0732">Signal</keyword>
<name>A0A7K4YG38_BUCAB</name>
<dbReference type="PANTHER" id="PTHR19331">
    <property type="entry name" value="SCAVENGER RECEPTOR DOMAIN-CONTAINING"/>
    <property type="match status" value="1"/>
</dbReference>
<evidence type="ECO:0000256" key="8">
    <source>
        <dbReference type="ARBA" id="ARBA00069168"/>
    </source>
</evidence>
<dbReference type="FunFam" id="3.10.250.10:FF:000007">
    <property type="entry name" value="Soluble scavenger receptor cysteine-rich domain-containing protein SSC5D"/>
    <property type="match status" value="1"/>
</dbReference>
<dbReference type="SMART" id="SM00202">
    <property type="entry name" value="SR"/>
    <property type="match status" value="1"/>
</dbReference>
<dbReference type="GO" id="GO:0016020">
    <property type="term" value="C:membrane"/>
    <property type="evidence" value="ECO:0007669"/>
    <property type="project" value="InterPro"/>
</dbReference>
<evidence type="ECO:0000256" key="6">
    <source>
        <dbReference type="ARBA" id="ARBA00058074"/>
    </source>
</evidence>
<evidence type="ECO:0000256" key="9">
    <source>
        <dbReference type="PROSITE-ProRule" id="PRU00196"/>
    </source>
</evidence>